<dbReference type="Proteomes" id="UP000238312">
    <property type="component" value="Unassembled WGS sequence"/>
</dbReference>
<gene>
    <name evidence="2" type="ORF">B0I32_102675</name>
</gene>
<sequence length="633" mass="70309">MLPGGRSVTAFRRSAESLVKLVTSASIPERRLSEAITEHLGRTAHISPSPAESRSWDRSLPVLARDLLDAGLGAVEMLIEYQLPLTSKRADVVLAGVNPRTGRDAYMVVELKQWSQAELYEDDPELVLVEGWPGAPRLHPALQVQGYCDYLADFTEVLDGRDDALIGVAYLHNAADPDVRDLYPAAGDGRARMFSRSRRADFLRFLRDQFAPRPGADAADRLLESTIRPSKRLLALAAQEIKEREQFVLLAEQRLAYELVMHAVERARRAGSKEVVIVTGGPGSGKSVIALSLLGELSRQERAVLHATGSRSFTETLRRVPGRGSSKVKSLFKYFNGFTKARPDDLDVLICDEAHRIRETSQTRYTAAHLRSDRRQVDELIDAARVPVFLLDEHQVVRPGEMGTVSEIRAHARARGVRVQEISLDEQFRCGGSRAYETWVLSLLGLRPGLPEAWTGDDHFTVAATDSPRRLEDLLRSKLDAGYSARMTAGFCWPWSEPRKDDTLVHDVRIGDWTRPWNVKGDRAVGQAPASALWATMDGGFEQVGCVYTAQGFEYDYNGVIIGPDLVARNGRLITVRAASRDPALTRGTDDEEADRLIRNTYKVLLTRGMLGTLLYSADAETQTFLRRLLPAA</sequence>
<organism evidence="2 3">
    <name type="scientific">Nonomuraea fuscirosea</name>
    <dbReference type="NCBI Taxonomy" id="1291556"/>
    <lineage>
        <taxon>Bacteria</taxon>
        <taxon>Bacillati</taxon>
        <taxon>Actinomycetota</taxon>
        <taxon>Actinomycetes</taxon>
        <taxon>Streptosporangiales</taxon>
        <taxon>Streptosporangiaceae</taxon>
        <taxon>Nonomuraea</taxon>
    </lineage>
</organism>
<dbReference type="EMBL" id="PVNG01000002">
    <property type="protein sequence ID" value="PRX69617.1"/>
    <property type="molecule type" value="Genomic_DNA"/>
</dbReference>
<evidence type="ECO:0000313" key="3">
    <source>
        <dbReference type="Proteomes" id="UP000238312"/>
    </source>
</evidence>
<protein>
    <recommendedName>
        <fullName evidence="1">AAA+ ATPase domain-containing protein</fullName>
    </recommendedName>
</protein>
<dbReference type="Gene3D" id="3.40.50.300">
    <property type="entry name" value="P-loop containing nucleotide triphosphate hydrolases"/>
    <property type="match status" value="1"/>
</dbReference>
<comment type="caution">
    <text evidence="2">The sequence shown here is derived from an EMBL/GenBank/DDBJ whole genome shotgun (WGS) entry which is preliminary data.</text>
</comment>
<dbReference type="InterPro" id="IPR018647">
    <property type="entry name" value="SLFN_3-like_DNA/RNA_helicase"/>
</dbReference>
<keyword evidence="3" id="KW-1185">Reference proteome</keyword>
<reference evidence="2 3" key="1">
    <citation type="submission" date="2018-03" db="EMBL/GenBank/DDBJ databases">
        <title>Genomic Encyclopedia of Type Strains, Phase III (KMG-III): the genomes of soil and plant-associated and newly described type strains.</title>
        <authorList>
            <person name="Whitman W."/>
        </authorList>
    </citation>
    <scope>NUCLEOTIDE SEQUENCE [LARGE SCALE GENOMIC DNA]</scope>
    <source>
        <strain evidence="2 3">CGMCC 4.7104</strain>
    </source>
</reference>
<dbReference type="InterPro" id="IPR027417">
    <property type="entry name" value="P-loop_NTPase"/>
</dbReference>
<dbReference type="Pfam" id="PF09848">
    <property type="entry name" value="SLFN-g3_helicase"/>
    <property type="match status" value="1"/>
</dbReference>
<proteinExistence type="predicted"/>
<evidence type="ECO:0000313" key="2">
    <source>
        <dbReference type="EMBL" id="PRX69617.1"/>
    </source>
</evidence>
<evidence type="ECO:0000259" key="1">
    <source>
        <dbReference type="SMART" id="SM00382"/>
    </source>
</evidence>
<accession>A0A2T0N9Z4</accession>
<feature type="domain" description="AAA+ ATPase" evidence="1">
    <location>
        <begin position="272"/>
        <end position="401"/>
    </location>
</feature>
<dbReference type="SMART" id="SM00382">
    <property type="entry name" value="AAA"/>
    <property type="match status" value="1"/>
</dbReference>
<dbReference type="CDD" id="cd00009">
    <property type="entry name" value="AAA"/>
    <property type="match status" value="1"/>
</dbReference>
<dbReference type="SUPFAM" id="SSF52540">
    <property type="entry name" value="P-loop containing nucleoside triphosphate hydrolases"/>
    <property type="match status" value="1"/>
</dbReference>
<dbReference type="InterPro" id="IPR003593">
    <property type="entry name" value="AAA+_ATPase"/>
</dbReference>
<dbReference type="AlphaFoldDB" id="A0A2T0N9Z4"/>
<name>A0A2T0N9Z4_9ACTN</name>